<evidence type="ECO:0000313" key="3">
    <source>
        <dbReference type="Proteomes" id="UP000828390"/>
    </source>
</evidence>
<sequence>MNNKQVNDSSYDATRISTIKLRIRYGLNGPLRIRGNCDGLVRTGRNELRLNIAPTASCIVIHKMPSSQKENMQAAATDNRNNGISRVKDRVYLLHPKPRAGRNQHNSKE</sequence>
<protein>
    <submittedName>
        <fullName evidence="2">Uncharacterized protein</fullName>
    </submittedName>
</protein>
<dbReference type="Proteomes" id="UP000828390">
    <property type="component" value="Unassembled WGS sequence"/>
</dbReference>
<dbReference type="AlphaFoldDB" id="A0A9D4KJ29"/>
<dbReference type="EMBL" id="JAIWYP010000004">
    <property type="protein sequence ID" value="KAH3840468.1"/>
    <property type="molecule type" value="Genomic_DNA"/>
</dbReference>
<proteinExistence type="predicted"/>
<accession>A0A9D4KJ29</accession>
<evidence type="ECO:0000313" key="2">
    <source>
        <dbReference type="EMBL" id="KAH3840468.1"/>
    </source>
</evidence>
<name>A0A9D4KJ29_DREPO</name>
<evidence type="ECO:0000256" key="1">
    <source>
        <dbReference type="SAM" id="MobiDB-lite"/>
    </source>
</evidence>
<keyword evidence="3" id="KW-1185">Reference proteome</keyword>
<organism evidence="2 3">
    <name type="scientific">Dreissena polymorpha</name>
    <name type="common">Zebra mussel</name>
    <name type="synonym">Mytilus polymorpha</name>
    <dbReference type="NCBI Taxonomy" id="45954"/>
    <lineage>
        <taxon>Eukaryota</taxon>
        <taxon>Metazoa</taxon>
        <taxon>Spiralia</taxon>
        <taxon>Lophotrochozoa</taxon>
        <taxon>Mollusca</taxon>
        <taxon>Bivalvia</taxon>
        <taxon>Autobranchia</taxon>
        <taxon>Heteroconchia</taxon>
        <taxon>Euheterodonta</taxon>
        <taxon>Imparidentia</taxon>
        <taxon>Neoheterodontei</taxon>
        <taxon>Myida</taxon>
        <taxon>Dreissenoidea</taxon>
        <taxon>Dreissenidae</taxon>
        <taxon>Dreissena</taxon>
    </lineage>
</organism>
<comment type="caution">
    <text evidence="2">The sequence shown here is derived from an EMBL/GenBank/DDBJ whole genome shotgun (WGS) entry which is preliminary data.</text>
</comment>
<reference evidence="2" key="2">
    <citation type="submission" date="2020-11" db="EMBL/GenBank/DDBJ databases">
        <authorList>
            <person name="McCartney M.A."/>
            <person name="Auch B."/>
            <person name="Kono T."/>
            <person name="Mallez S."/>
            <person name="Becker A."/>
            <person name="Gohl D.M."/>
            <person name="Silverstein K.A.T."/>
            <person name="Koren S."/>
            <person name="Bechman K.B."/>
            <person name="Herman A."/>
            <person name="Abrahante J.E."/>
            <person name="Garbe J."/>
        </authorList>
    </citation>
    <scope>NUCLEOTIDE SEQUENCE</scope>
    <source>
        <strain evidence="2">Duluth1</strain>
        <tissue evidence="2">Whole animal</tissue>
    </source>
</reference>
<gene>
    <name evidence="2" type="ORF">DPMN_113917</name>
</gene>
<reference evidence="2" key="1">
    <citation type="journal article" date="2019" name="bioRxiv">
        <title>The Genome of the Zebra Mussel, Dreissena polymorpha: A Resource for Invasive Species Research.</title>
        <authorList>
            <person name="McCartney M.A."/>
            <person name="Auch B."/>
            <person name="Kono T."/>
            <person name="Mallez S."/>
            <person name="Zhang Y."/>
            <person name="Obille A."/>
            <person name="Becker A."/>
            <person name="Abrahante J.E."/>
            <person name="Garbe J."/>
            <person name="Badalamenti J.P."/>
            <person name="Herman A."/>
            <person name="Mangelson H."/>
            <person name="Liachko I."/>
            <person name="Sullivan S."/>
            <person name="Sone E.D."/>
            <person name="Koren S."/>
            <person name="Silverstein K.A.T."/>
            <person name="Beckman K.B."/>
            <person name="Gohl D.M."/>
        </authorList>
    </citation>
    <scope>NUCLEOTIDE SEQUENCE</scope>
    <source>
        <strain evidence="2">Duluth1</strain>
        <tissue evidence="2">Whole animal</tissue>
    </source>
</reference>
<feature type="region of interest" description="Disordered" evidence="1">
    <location>
        <begin position="66"/>
        <end position="87"/>
    </location>
</feature>
<feature type="compositionally biased region" description="Polar residues" evidence="1">
    <location>
        <begin position="66"/>
        <end position="84"/>
    </location>
</feature>